<reference evidence="2" key="1">
    <citation type="submission" date="2020-03" db="EMBL/GenBank/DDBJ databases">
        <authorList>
            <person name="Weist P."/>
        </authorList>
    </citation>
    <scope>NUCLEOTIDE SEQUENCE</scope>
</reference>
<keyword evidence="3" id="KW-1185">Reference proteome</keyword>
<organism evidence="2 3">
    <name type="scientific">Pleuronectes platessa</name>
    <name type="common">European plaice</name>
    <dbReference type="NCBI Taxonomy" id="8262"/>
    <lineage>
        <taxon>Eukaryota</taxon>
        <taxon>Metazoa</taxon>
        <taxon>Chordata</taxon>
        <taxon>Craniata</taxon>
        <taxon>Vertebrata</taxon>
        <taxon>Euteleostomi</taxon>
        <taxon>Actinopterygii</taxon>
        <taxon>Neopterygii</taxon>
        <taxon>Teleostei</taxon>
        <taxon>Neoteleostei</taxon>
        <taxon>Acanthomorphata</taxon>
        <taxon>Carangaria</taxon>
        <taxon>Pleuronectiformes</taxon>
        <taxon>Pleuronectoidei</taxon>
        <taxon>Pleuronectidae</taxon>
        <taxon>Pleuronectes</taxon>
    </lineage>
</organism>
<evidence type="ECO:0000256" key="1">
    <source>
        <dbReference type="SAM" id="MobiDB-lite"/>
    </source>
</evidence>
<evidence type="ECO:0000313" key="2">
    <source>
        <dbReference type="EMBL" id="CAB1427666.1"/>
    </source>
</evidence>
<sequence length="114" mass="13237">MPHQQAARRKARPTATENRISLAHGYPAWAQREEKRRNGGRGGERSGKEVVVTVVVDERARHTHNRPPLEVTRDLPRSHQAKLLDKYTHELRIRATKADRCLSFKQMLYPTHVR</sequence>
<feature type="compositionally biased region" description="Basic and acidic residues" evidence="1">
    <location>
        <begin position="31"/>
        <end position="48"/>
    </location>
</feature>
<feature type="compositionally biased region" description="Basic residues" evidence="1">
    <location>
        <begin position="1"/>
        <end position="12"/>
    </location>
</feature>
<proteinExistence type="predicted"/>
<name>A0A9N7YJG7_PLEPL</name>
<dbReference type="Proteomes" id="UP001153269">
    <property type="component" value="Unassembled WGS sequence"/>
</dbReference>
<feature type="region of interest" description="Disordered" evidence="1">
    <location>
        <begin position="1"/>
        <end position="49"/>
    </location>
</feature>
<protein>
    <submittedName>
        <fullName evidence="2">Uncharacterized protein</fullName>
    </submittedName>
</protein>
<evidence type="ECO:0000313" key="3">
    <source>
        <dbReference type="Proteomes" id="UP001153269"/>
    </source>
</evidence>
<dbReference type="EMBL" id="CADEAL010000988">
    <property type="protein sequence ID" value="CAB1427666.1"/>
    <property type="molecule type" value="Genomic_DNA"/>
</dbReference>
<comment type="caution">
    <text evidence="2">The sequence shown here is derived from an EMBL/GenBank/DDBJ whole genome shotgun (WGS) entry which is preliminary data.</text>
</comment>
<gene>
    <name evidence="2" type="ORF">PLEPLA_LOCUS15607</name>
</gene>
<dbReference type="AlphaFoldDB" id="A0A9N7YJG7"/>
<accession>A0A9N7YJG7</accession>